<organism evidence="1 2">
    <name type="scientific">Sphingobium chungbukense</name>
    <dbReference type="NCBI Taxonomy" id="56193"/>
    <lineage>
        <taxon>Bacteria</taxon>
        <taxon>Pseudomonadati</taxon>
        <taxon>Pseudomonadota</taxon>
        <taxon>Alphaproteobacteria</taxon>
        <taxon>Sphingomonadales</taxon>
        <taxon>Sphingomonadaceae</taxon>
        <taxon>Sphingobium</taxon>
    </lineage>
</organism>
<dbReference type="EMBL" id="LBIC01000003">
    <property type="protein sequence ID" value="KKW92962.1"/>
    <property type="molecule type" value="Genomic_DNA"/>
</dbReference>
<reference evidence="1 2" key="1">
    <citation type="submission" date="2015-04" db="EMBL/GenBank/DDBJ databases">
        <title>Genome sequence of aromatic hydrocarbons-degrading Sphingobium chungbukense DJ77.</title>
        <authorList>
            <person name="Kim Y.-C."/>
            <person name="Chae J.-C."/>
        </authorList>
    </citation>
    <scope>NUCLEOTIDE SEQUENCE [LARGE SCALE GENOMIC DNA]</scope>
    <source>
        <strain evidence="1 2">DJ77</strain>
    </source>
</reference>
<gene>
    <name evidence="1" type="ORF">YP76_08765</name>
</gene>
<comment type="caution">
    <text evidence="1">The sequence shown here is derived from an EMBL/GenBank/DDBJ whole genome shotgun (WGS) entry which is preliminary data.</text>
</comment>
<name>A0A0M3ARW9_9SPHN</name>
<sequence length="60" mass="7560">MRISRHQFLSFKRQLMLLFCLIWTSVMLRRPIKLQIPQTRLWRNKEYLGRRQRMTLIMLI</sequence>
<evidence type="ECO:0000313" key="1">
    <source>
        <dbReference type="EMBL" id="KKW92962.1"/>
    </source>
</evidence>
<dbReference type="Proteomes" id="UP000033874">
    <property type="component" value="Unassembled WGS sequence"/>
</dbReference>
<accession>A0A0M3ARW9</accession>
<dbReference type="AlphaFoldDB" id="A0A0M3ARW9"/>
<evidence type="ECO:0000313" key="2">
    <source>
        <dbReference type="Proteomes" id="UP000033874"/>
    </source>
</evidence>
<keyword evidence="2" id="KW-1185">Reference proteome</keyword>
<proteinExistence type="predicted"/>
<protein>
    <submittedName>
        <fullName evidence="1">Uncharacterized protein</fullName>
    </submittedName>
</protein>